<feature type="transmembrane region" description="Helical" evidence="1">
    <location>
        <begin position="172"/>
        <end position="194"/>
    </location>
</feature>
<organism evidence="2 3">
    <name type="scientific">Williamsoniiplasma luminosum</name>
    <dbReference type="NCBI Taxonomy" id="214888"/>
    <lineage>
        <taxon>Bacteria</taxon>
        <taxon>Bacillati</taxon>
        <taxon>Mycoplasmatota</taxon>
        <taxon>Mollicutes</taxon>
        <taxon>Entomoplasmatales</taxon>
        <taxon>Williamsoniiplasma</taxon>
    </lineage>
</organism>
<sequence length="565" mass="65653">MMQLTIFKYFYRSTLKSKLLWITSTIFSLIIIILLSVFTFELIGNSSAIDFKASVLKILMYILGFIQITVINLFIFSKYFSNSTKDGTMSLEIRSGISKGKMFFERILLSKSWTMGFYIFCTLSILLFAGISPSSILSPILFNFSIGFIGVFLYDIILTAILLIVAIFGSNIFMGIFGFLTFFLAAVTPVIASFEQITGSHVVKFSDPRQIYRDYEAYLIADEVHNLTKKYENGFTQKMLNSYGGLYGSILAKSNIGEQWKPLNEEEIYDIAISGLITEFDGNGLSKWYTYKTNPNLNRNPLFEHLKLVKEKQKLELGVYNLQNKYRKDIWEQSFYFTKKDWYADDKFKFNYDGPNGFNALMEALNEDANEEQKEFYNLINKVVKDSLIIFDGSSLDNLYNWKNWNLRLGENFDAKNKWLENVNISLGARMYQTAFIKVINSAINLPTSKMNLESYYSRAKVSLYLNPWTMFNRILNYNYFGSEILGNRFEQQNFAYSWVNKEIVVELKEREEGEHKIFNNTSNLIELKIKNQIFNPVIAIVVYAAIFIMIIIGSFFLFRYRMTK</sequence>
<evidence type="ECO:0000256" key="1">
    <source>
        <dbReference type="SAM" id="Phobius"/>
    </source>
</evidence>
<evidence type="ECO:0000313" key="3">
    <source>
        <dbReference type="Proteomes" id="UP000239250"/>
    </source>
</evidence>
<dbReference type="EMBL" id="CP027019">
    <property type="protein sequence ID" value="AVP49275.1"/>
    <property type="molecule type" value="Genomic_DNA"/>
</dbReference>
<proteinExistence type="predicted"/>
<name>A0A2S0NJT6_9MOLU</name>
<gene>
    <name evidence="2" type="ORF">C5T88_01610</name>
</gene>
<evidence type="ECO:0000313" key="2">
    <source>
        <dbReference type="EMBL" id="AVP49275.1"/>
    </source>
</evidence>
<reference evidence="3" key="1">
    <citation type="submission" date="2018-02" db="EMBL/GenBank/DDBJ databases">
        <title>Firefly genomes illuminate parallel origins of bioluminescence in beetles.</title>
        <authorList>
            <person name="Fallon T.R."/>
            <person name="Lower S.E.S."/>
            <person name="Behringer M."/>
            <person name="Weng J.-K."/>
        </authorList>
    </citation>
    <scope>NUCLEOTIDE SEQUENCE [LARGE SCALE GENOMIC DNA]</scope>
</reference>
<feature type="transmembrane region" description="Helical" evidence="1">
    <location>
        <begin position="115"/>
        <end position="134"/>
    </location>
</feature>
<protein>
    <submittedName>
        <fullName evidence="2">Uncharacterized protein</fullName>
    </submittedName>
</protein>
<feature type="transmembrane region" description="Helical" evidence="1">
    <location>
        <begin position="20"/>
        <end position="38"/>
    </location>
</feature>
<keyword evidence="1" id="KW-0472">Membrane</keyword>
<feature type="transmembrane region" description="Helical" evidence="1">
    <location>
        <begin position="534"/>
        <end position="559"/>
    </location>
</feature>
<dbReference type="AlphaFoldDB" id="A0A2S0NJT6"/>
<accession>A0A2S0NJT6</accession>
<feature type="transmembrane region" description="Helical" evidence="1">
    <location>
        <begin position="140"/>
        <end position="165"/>
    </location>
</feature>
<dbReference type="RefSeq" id="WP_303662605.1">
    <property type="nucleotide sequence ID" value="NZ_CP027019.1"/>
</dbReference>
<keyword evidence="1" id="KW-1133">Transmembrane helix</keyword>
<keyword evidence="1" id="KW-0812">Transmembrane</keyword>
<feature type="transmembrane region" description="Helical" evidence="1">
    <location>
        <begin position="58"/>
        <end position="76"/>
    </location>
</feature>
<dbReference type="Proteomes" id="UP000239250">
    <property type="component" value="Chromosome"/>
</dbReference>